<keyword evidence="1" id="KW-0812">Transmembrane</keyword>
<evidence type="ECO:0000313" key="2">
    <source>
        <dbReference type="EMBL" id="OAG17542.1"/>
    </source>
</evidence>
<keyword evidence="3" id="KW-1185">Reference proteome</keyword>
<accession>A0A177DEG2</accession>
<feature type="transmembrane region" description="Helical" evidence="1">
    <location>
        <begin position="184"/>
        <end position="205"/>
    </location>
</feature>
<keyword evidence="1" id="KW-0472">Membrane</keyword>
<name>A0A177DEG2_ALTAL</name>
<proteinExistence type="predicted"/>
<feature type="transmembrane region" description="Helical" evidence="1">
    <location>
        <begin position="58"/>
        <end position="77"/>
    </location>
</feature>
<dbReference type="OMA" id="AQDEMIQ"/>
<dbReference type="GeneID" id="29111196"/>
<feature type="transmembrane region" description="Helical" evidence="1">
    <location>
        <begin position="141"/>
        <end position="163"/>
    </location>
</feature>
<dbReference type="RefSeq" id="XP_018382963.1">
    <property type="nucleotide sequence ID" value="XM_018525602.1"/>
</dbReference>
<feature type="transmembrane region" description="Helical" evidence="1">
    <location>
        <begin position="246"/>
        <end position="265"/>
    </location>
</feature>
<reference evidence="2 3" key="1">
    <citation type="submission" date="2016-05" db="EMBL/GenBank/DDBJ databases">
        <title>Comparative analysis of secretome profiles of manganese(II)-oxidizing ascomycete fungi.</title>
        <authorList>
            <consortium name="DOE Joint Genome Institute"/>
            <person name="Zeiner C.A."/>
            <person name="Purvine S.O."/>
            <person name="Zink E.M."/>
            <person name="Wu S."/>
            <person name="Pasa-Tolic L."/>
            <person name="Chaput D.L."/>
            <person name="Haridas S."/>
            <person name="Grigoriev I.V."/>
            <person name="Santelli C.M."/>
            <person name="Hansel C.M."/>
        </authorList>
    </citation>
    <scope>NUCLEOTIDE SEQUENCE [LARGE SCALE GENOMIC DNA]</scope>
    <source>
        <strain evidence="2 3">SRC1lrK2f</strain>
    </source>
</reference>
<dbReference type="AlphaFoldDB" id="A0A177DEG2"/>
<feature type="transmembrane region" description="Helical" evidence="1">
    <location>
        <begin position="211"/>
        <end position="234"/>
    </location>
</feature>
<protein>
    <submittedName>
        <fullName evidence="2">Uncharacterized protein</fullName>
    </submittedName>
</protein>
<sequence length="356" mass="39922">MFANTTSPITPPQFFQPNTVGWPSLFFGLLPFAINSMTQPAGMVCGANADVGFLLRSSPIICILDAFLVLWDLFSIYRVQGSFSRAQDEMIQRRFRSEIYRGFKKAKELDILRSSEQVFRVVAFLLSASQMIKLFGYSGLVWAKIIAAAYLMSFLIIEMLVVWPVANKKAIKDAKQNISAERTSIALAVIFLLPFAAMACRDIVGWSDHTLLQWVGIVIGSLGFISAVPAMGYSYWHREPGTRSEIATSAVILVLVLGTPIGFYFTGRIIPESMPGIWVKVLCGVVAFVWGGIALLYGTKTTESVRRPKKEKQRKTVEQVGAWYFFLLHLVTSLLYYMFSYDPSGTIRPAWTEWLD</sequence>
<feature type="transmembrane region" description="Helical" evidence="1">
    <location>
        <begin position="320"/>
        <end position="339"/>
    </location>
</feature>
<dbReference type="Proteomes" id="UP000077248">
    <property type="component" value="Unassembled WGS sequence"/>
</dbReference>
<evidence type="ECO:0000313" key="3">
    <source>
        <dbReference type="Proteomes" id="UP000077248"/>
    </source>
</evidence>
<feature type="transmembrane region" description="Helical" evidence="1">
    <location>
        <begin position="277"/>
        <end position="299"/>
    </location>
</feature>
<dbReference type="EMBL" id="KV441486">
    <property type="protein sequence ID" value="OAG17542.1"/>
    <property type="molecule type" value="Genomic_DNA"/>
</dbReference>
<organism evidence="2 3">
    <name type="scientific">Alternaria alternata</name>
    <name type="common">Alternaria rot fungus</name>
    <name type="synonym">Torula alternata</name>
    <dbReference type="NCBI Taxonomy" id="5599"/>
    <lineage>
        <taxon>Eukaryota</taxon>
        <taxon>Fungi</taxon>
        <taxon>Dikarya</taxon>
        <taxon>Ascomycota</taxon>
        <taxon>Pezizomycotina</taxon>
        <taxon>Dothideomycetes</taxon>
        <taxon>Pleosporomycetidae</taxon>
        <taxon>Pleosporales</taxon>
        <taxon>Pleosporineae</taxon>
        <taxon>Pleosporaceae</taxon>
        <taxon>Alternaria</taxon>
        <taxon>Alternaria sect. Alternaria</taxon>
        <taxon>Alternaria alternata complex</taxon>
    </lineage>
</organism>
<dbReference type="KEGG" id="aalt:CC77DRAFT_1023058"/>
<gene>
    <name evidence="2" type="ORF">CC77DRAFT_1023058</name>
</gene>
<evidence type="ECO:0000256" key="1">
    <source>
        <dbReference type="SAM" id="Phobius"/>
    </source>
</evidence>
<keyword evidence="1" id="KW-1133">Transmembrane helix</keyword>
<dbReference type="VEuPathDB" id="FungiDB:CC77DRAFT_1023058"/>